<evidence type="ECO:0000313" key="2">
    <source>
        <dbReference type="EMBL" id="KAL2048784.1"/>
    </source>
</evidence>
<sequence length="262" mass="28559">MAERNNEKGSWETNHGYPDPREFPLQRSRPSTLYYYPASRPSHKLTSPSTVFSDTQNGSLGTSPGFISYGNAGNKSEAGQAKVSVDPGAGMKAANSQPLPDLSGGIGFSSQLDPSLGDANEDSSHRLATTEIIAKTWETQGRQFSSEPSLAPPSSSRVLFDTATVDQRFHGYGYCIPNSGAGYAVADQSNQGPNYCVSHLDQTLHGYCICFPRPNSPFAVTDYTSHGPGTRPPSHQCRCKPTAPWAWYLYPRSKRRVDSRLF</sequence>
<organism evidence="2 3">
    <name type="scientific">Lepraria finkii</name>
    <dbReference type="NCBI Taxonomy" id="1340010"/>
    <lineage>
        <taxon>Eukaryota</taxon>
        <taxon>Fungi</taxon>
        <taxon>Dikarya</taxon>
        <taxon>Ascomycota</taxon>
        <taxon>Pezizomycotina</taxon>
        <taxon>Lecanoromycetes</taxon>
        <taxon>OSLEUM clade</taxon>
        <taxon>Lecanoromycetidae</taxon>
        <taxon>Lecanorales</taxon>
        <taxon>Lecanorineae</taxon>
        <taxon>Stereocaulaceae</taxon>
        <taxon>Lepraria</taxon>
    </lineage>
</organism>
<dbReference type="Proteomes" id="UP001590951">
    <property type="component" value="Unassembled WGS sequence"/>
</dbReference>
<keyword evidence="3" id="KW-1185">Reference proteome</keyword>
<feature type="region of interest" description="Disordered" evidence="1">
    <location>
        <begin position="88"/>
        <end position="123"/>
    </location>
</feature>
<feature type="compositionally biased region" description="Basic and acidic residues" evidence="1">
    <location>
        <begin position="1"/>
        <end position="10"/>
    </location>
</feature>
<comment type="caution">
    <text evidence="2">The sequence shown here is derived from an EMBL/GenBank/DDBJ whole genome shotgun (WGS) entry which is preliminary data.</text>
</comment>
<feature type="compositionally biased region" description="Polar residues" evidence="1">
    <location>
        <begin position="44"/>
        <end position="58"/>
    </location>
</feature>
<dbReference type="EMBL" id="JBHFEH010000080">
    <property type="protein sequence ID" value="KAL2048784.1"/>
    <property type="molecule type" value="Genomic_DNA"/>
</dbReference>
<feature type="region of interest" description="Disordered" evidence="1">
    <location>
        <begin position="1"/>
        <end position="58"/>
    </location>
</feature>
<reference evidence="2 3" key="1">
    <citation type="submission" date="2024-09" db="EMBL/GenBank/DDBJ databases">
        <title>Rethinking Asexuality: The Enigmatic Case of Functional Sexual Genes in Lepraria (Stereocaulaceae).</title>
        <authorList>
            <person name="Doellman M."/>
            <person name="Sun Y."/>
            <person name="Barcenas-Pena A."/>
            <person name="Lumbsch H.T."/>
            <person name="Grewe F."/>
        </authorList>
    </citation>
    <scope>NUCLEOTIDE SEQUENCE [LARGE SCALE GENOMIC DNA]</scope>
    <source>
        <strain evidence="2 3">Grewe 0041</strain>
    </source>
</reference>
<name>A0ABR4AVW4_9LECA</name>
<evidence type="ECO:0000256" key="1">
    <source>
        <dbReference type="SAM" id="MobiDB-lite"/>
    </source>
</evidence>
<evidence type="ECO:0000313" key="3">
    <source>
        <dbReference type="Proteomes" id="UP001590951"/>
    </source>
</evidence>
<accession>A0ABR4AVW4</accession>
<proteinExistence type="predicted"/>
<gene>
    <name evidence="2" type="ORF">ABVK25_010966</name>
</gene>
<protein>
    <submittedName>
        <fullName evidence="2">Uncharacterized protein</fullName>
    </submittedName>
</protein>